<dbReference type="RefSeq" id="WP_377499038.1">
    <property type="nucleotide sequence ID" value="NZ_JBHMDO010000039.1"/>
</dbReference>
<dbReference type="SMART" id="SM00382">
    <property type="entry name" value="AAA"/>
    <property type="match status" value="1"/>
</dbReference>
<dbReference type="InterPro" id="IPR003593">
    <property type="entry name" value="AAA+_ATPase"/>
</dbReference>
<proteinExistence type="inferred from homology"/>
<evidence type="ECO:0000256" key="1">
    <source>
        <dbReference type="ARBA" id="ARBA00006914"/>
    </source>
</evidence>
<feature type="domain" description="AAA+ ATPase" evidence="4">
    <location>
        <begin position="495"/>
        <end position="627"/>
    </location>
</feature>
<evidence type="ECO:0000313" key="5">
    <source>
        <dbReference type="EMBL" id="MFB9329098.1"/>
    </source>
</evidence>
<reference evidence="5 6" key="1">
    <citation type="submission" date="2024-09" db="EMBL/GenBank/DDBJ databases">
        <authorList>
            <person name="Sun Q."/>
            <person name="Mori K."/>
        </authorList>
    </citation>
    <scope>NUCLEOTIDE SEQUENCE [LARGE SCALE GENOMIC DNA]</scope>
    <source>
        <strain evidence="5 6">TISTR 2452</strain>
    </source>
</reference>
<dbReference type="InterPro" id="IPR054472">
    <property type="entry name" value="WHD"/>
</dbReference>
<evidence type="ECO:0000256" key="3">
    <source>
        <dbReference type="ARBA" id="ARBA00022840"/>
    </source>
</evidence>
<dbReference type="SUPFAM" id="SSF52540">
    <property type="entry name" value="P-loop containing nucleoside triphosphate hydrolases"/>
    <property type="match status" value="2"/>
</dbReference>
<comment type="caution">
    <text evidence="5">The sequence shown here is derived from an EMBL/GenBank/DDBJ whole genome shotgun (WGS) entry which is preliminary data.</text>
</comment>
<keyword evidence="2" id="KW-0547">Nucleotide-binding</keyword>
<keyword evidence="3" id="KW-0067">ATP-binding</keyword>
<evidence type="ECO:0000256" key="2">
    <source>
        <dbReference type="ARBA" id="ARBA00022741"/>
    </source>
</evidence>
<dbReference type="Pfam" id="PF00004">
    <property type="entry name" value="AAA"/>
    <property type="match status" value="1"/>
</dbReference>
<dbReference type="CDD" id="cd19481">
    <property type="entry name" value="RecA-like_protease"/>
    <property type="match status" value="1"/>
</dbReference>
<comment type="similarity">
    <text evidence="1">Belongs to the AAA ATPase family.</text>
</comment>
<gene>
    <name evidence="5" type="ORF">ACFFSY_24445</name>
</gene>
<dbReference type="InterPro" id="IPR050221">
    <property type="entry name" value="26S_Proteasome_ATPase"/>
</dbReference>
<dbReference type="InterPro" id="IPR027417">
    <property type="entry name" value="P-loop_NTPase"/>
</dbReference>
<sequence length="712" mass="79961">MMASIPYENGYEHWRDELLLLDAIIQFRLDCRVQLEHDNPYDPMRGLLVTEEEVARLLSDRGGDEAMSAPLAARQRAILDMRTAIDARLAANLSENRPLPLLELASRFGLLAFERQCVMLALAPELNRKYEKLFGYLQDDVTCKHPTADLALKLFGGSEAGQYALRATFEDDAPLMKWVMEEGERPVSGLAKPLRLDARIVAYLLGASDFDSRLAPFARPLAHADERSLVEVKALHGKLLNFVRMNENKRQGGPMLIHLWGGEGAGKKTHASLLAGSLGKRALSLRLPPESKWSAETDRLLHRFFREGRLSDAIVVLEPEEPAGEEVGSYRRLLTWTRDYRNPVIWATVSSQAMSGLPTGDEMPLLQVEVPGPDILQRQRLWMHMTSLNEQHAETIAAKYRFTPGQIRRAAEHASQLARLEDGETEVHHYEQGARAQAHHRMGDKARRLKPRYKWSDLVLPEEQLDMLRQASAMMRFRGEVFGKWGFEQKLSYGKGVSMLFAGPPGTGKTMAAEAMASELGMEAYKIDLSQVISKYIGETEKNLRGIFDEAQRSHAILFFDEADAIFGKRSEVKDAHDKYANVETAYLLQQMEEYDGISILATNFQQNMDDAFMRRLSLVVKFPFPDADHRAQLWKAMIPAATPMSNDVDFDLLGRKIEVAGGSIKNIVVTAAFMAASAGNPLGMRELVAAARQELRKTGKILLPSEWDGLF</sequence>
<protein>
    <submittedName>
        <fullName evidence="5">AAA family ATPase</fullName>
    </submittedName>
</protein>
<dbReference type="Proteomes" id="UP001589747">
    <property type="component" value="Unassembled WGS sequence"/>
</dbReference>
<keyword evidence="6" id="KW-1185">Reference proteome</keyword>
<organism evidence="5 6">
    <name type="scientific">Paenibacillus aurantiacus</name>
    <dbReference type="NCBI Taxonomy" id="1936118"/>
    <lineage>
        <taxon>Bacteria</taxon>
        <taxon>Bacillati</taxon>
        <taxon>Bacillota</taxon>
        <taxon>Bacilli</taxon>
        <taxon>Bacillales</taxon>
        <taxon>Paenibacillaceae</taxon>
        <taxon>Paenibacillus</taxon>
    </lineage>
</organism>
<name>A0ABV5KXC9_9BACL</name>
<evidence type="ECO:0000313" key="6">
    <source>
        <dbReference type="Proteomes" id="UP001589747"/>
    </source>
</evidence>
<dbReference type="Pfam" id="PF22977">
    <property type="entry name" value="WHD"/>
    <property type="match status" value="1"/>
</dbReference>
<dbReference type="EMBL" id="JBHMDO010000039">
    <property type="protein sequence ID" value="MFB9329098.1"/>
    <property type="molecule type" value="Genomic_DNA"/>
</dbReference>
<accession>A0ABV5KXC9</accession>
<dbReference type="Gene3D" id="3.40.50.300">
    <property type="entry name" value="P-loop containing nucleotide triphosphate hydrolases"/>
    <property type="match status" value="1"/>
</dbReference>
<dbReference type="InterPro" id="IPR003959">
    <property type="entry name" value="ATPase_AAA_core"/>
</dbReference>
<evidence type="ECO:0000259" key="4">
    <source>
        <dbReference type="SMART" id="SM00382"/>
    </source>
</evidence>
<dbReference type="PANTHER" id="PTHR23073">
    <property type="entry name" value="26S PROTEASOME REGULATORY SUBUNIT"/>
    <property type="match status" value="1"/>
</dbReference>